<evidence type="ECO:0000259" key="1">
    <source>
        <dbReference type="Pfam" id="PF00534"/>
    </source>
</evidence>
<protein>
    <submittedName>
        <fullName evidence="3">Glycosyltransferase</fullName>
        <ecNumber evidence="3">2.4.-.-</ecNumber>
    </submittedName>
</protein>
<dbReference type="CDD" id="cd03809">
    <property type="entry name" value="GT4_MtfB-like"/>
    <property type="match status" value="1"/>
</dbReference>
<feature type="domain" description="Glycosyl transferase family 1" evidence="1">
    <location>
        <begin position="1052"/>
        <end position="1204"/>
    </location>
</feature>
<evidence type="ECO:0000313" key="3">
    <source>
        <dbReference type="EMBL" id="MDH0145296.1"/>
    </source>
</evidence>
<dbReference type="InterPro" id="IPR001296">
    <property type="entry name" value="Glyco_trans_1"/>
</dbReference>
<dbReference type="Pfam" id="PF08241">
    <property type="entry name" value="Methyltransf_11"/>
    <property type="match status" value="1"/>
</dbReference>
<dbReference type="Pfam" id="PF00534">
    <property type="entry name" value="Glycos_transf_1"/>
    <property type="match status" value="2"/>
</dbReference>
<accession>A0AA42H2Y1</accession>
<dbReference type="InterPro" id="IPR029063">
    <property type="entry name" value="SAM-dependent_MTases_sf"/>
</dbReference>
<dbReference type="SUPFAM" id="SSF53756">
    <property type="entry name" value="UDP-Glycosyltransferase/glycogen phosphorylase"/>
    <property type="match status" value="2"/>
</dbReference>
<dbReference type="Gene3D" id="3.40.50.2000">
    <property type="entry name" value="Glycogen Phosphorylase B"/>
    <property type="match status" value="2"/>
</dbReference>
<dbReference type="GO" id="GO:0008757">
    <property type="term" value="F:S-adenosylmethionine-dependent methyltransferase activity"/>
    <property type="evidence" value="ECO:0007669"/>
    <property type="project" value="InterPro"/>
</dbReference>
<keyword evidence="3" id="KW-0328">Glycosyltransferase</keyword>
<reference evidence="3" key="1">
    <citation type="submission" date="2022-09" db="EMBL/GenBank/DDBJ databases">
        <title>Intensive care unit water sources are persistently colonized with multi-drug resistant bacteria and are the site of extensive horizontal gene transfer of antibiotic resistance genes.</title>
        <authorList>
            <person name="Diorio-Toth L."/>
        </authorList>
    </citation>
    <scope>NUCLEOTIDE SEQUENCE</scope>
    <source>
        <strain evidence="3">GD04147</strain>
    </source>
</reference>
<dbReference type="Proteomes" id="UP001158076">
    <property type="component" value="Unassembled WGS sequence"/>
</dbReference>
<proteinExistence type="predicted"/>
<gene>
    <name evidence="3" type="ORF">N7335_02705</name>
</gene>
<dbReference type="EC" id="2.4.-.-" evidence="3"/>
<feature type="domain" description="Methyltransferase type 11" evidence="2">
    <location>
        <begin position="45"/>
        <end position="137"/>
    </location>
</feature>
<dbReference type="GO" id="GO:0009103">
    <property type="term" value="P:lipopolysaccharide biosynthetic process"/>
    <property type="evidence" value="ECO:0007669"/>
    <property type="project" value="TreeGrafter"/>
</dbReference>
<dbReference type="InterPro" id="IPR013216">
    <property type="entry name" value="Methyltransf_11"/>
</dbReference>
<keyword evidence="3" id="KW-0808">Transferase</keyword>
<dbReference type="PANTHER" id="PTHR46401:SF9">
    <property type="entry name" value="MANNOSYLTRANSFERASE A"/>
    <property type="match status" value="1"/>
</dbReference>
<organism evidence="3 4">
    <name type="scientific">Stutzerimonas stutzeri</name>
    <name type="common">Pseudomonas stutzeri</name>
    <dbReference type="NCBI Taxonomy" id="316"/>
    <lineage>
        <taxon>Bacteria</taxon>
        <taxon>Pseudomonadati</taxon>
        <taxon>Pseudomonadota</taxon>
        <taxon>Gammaproteobacteria</taxon>
        <taxon>Pseudomonadales</taxon>
        <taxon>Pseudomonadaceae</taxon>
        <taxon>Stutzerimonas</taxon>
    </lineage>
</organism>
<dbReference type="GO" id="GO:0016757">
    <property type="term" value="F:glycosyltransferase activity"/>
    <property type="evidence" value="ECO:0007669"/>
    <property type="project" value="UniProtKB-KW"/>
</dbReference>
<dbReference type="SUPFAM" id="SSF53335">
    <property type="entry name" value="S-adenosyl-L-methionine-dependent methyltransferases"/>
    <property type="match status" value="1"/>
</dbReference>
<evidence type="ECO:0000259" key="2">
    <source>
        <dbReference type="Pfam" id="PF08241"/>
    </source>
</evidence>
<comment type="caution">
    <text evidence="3">The sequence shown here is derived from an EMBL/GenBank/DDBJ whole genome shotgun (WGS) entry which is preliminary data.</text>
</comment>
<dbReference type="Gene3D" id="3.40.50.150">
    <property type="entry name" value="Vaccinia Virus protein VP39"/>
    <property type="match status" value="1"/>
</dbReference>
<dbReference type="RefSeq" id="WP_279647969.1">
    <property type="nucleotide sequence ID" value="NZ_JAODZE010000002.1"/>
</dbReference>
<dbReference type="AlphaFoldDB" id="A0AA42H2Y1"/>
<evidence type="ECO:0000313" key="4">
    <source>
        <dbReference type="Proteomes" id="UP001158076"/>
    </source>
</evidence>
<name>A0AA42H2Y1_STUST</name>
<dbReference type="EMBL" id="JAODZE010000002">
    <property type="protein sequence ID" value="MDH0145296.1"/>
    <property type="molecule type" value="Genomic_DNA"/>
</dbReference>
<feature type="domain" description="Glycosyl transferase family 1" evidence="1">
    <location>
        <begin position="604"/>
        <end position="777"/>
    </location>
</feature>
<dbReference type="CDD" id="cd03801">
    <property type="entry name" value="GT4_PimA-like"/>
    <property type="match status" value="1"/>
</dbReference>
<sequence length="1233" mass="137422">MSSDFYRALEERFRAPQAEIRRRLEGYLPYLRALRELTPQPRAFDIGCGRGEWLQLLAEEGFKAEGVDLDDSMLAACHERGLQAKNQDALEALSGMADESLDLVTAFHVVEHLEFDYLQQLLPECRRVLRPGGLLILETPNSENLIVGTNNFYLDPTHQRPVPALFLEFLCQYHLFDRCRILRLQEDPALHRGDARIGVWQVLYGVSPDYAVVAQKGPIAQGDVLERLFEQKSGITLEELACRHDEDLQARLPTPGQAQDLEVIIRRQGERLVRLDEQLAKDRLLIDRLVRQIERSPTARLGRLFARLGRPQLKMRWVKHAVATLLRRPVLRMTAVAERRPTLGKPLMRLRQAWPGLDRRFVRYLSVLQGLAGGQESAAMAPRAALLLERLELLASVSEAPTPSVGRARLAYVSPLPPERTGIADYSAELLPVLAERYQIDVIVEQPLVAGQWLQAHCAIRDGAWLLQHAEQYHAVIYHIGNSHYHAWMYNLLRQVPGVVVLHDFYLSGLIWALDCDPRFAGIKWRELHYGSGHTAVAEVACATDEGRAALAYPFNRSLLDAAVGVIVHSQVSLRLARQWYGPDAGADWALVPHLRQPVERESRQTARERLGIAQDAFVVCSFGLLGLTKLNDRLLSAWLASSLAAEPDGLLVFVGELGDDPYAVQLRQAIERSGLADRIRITGWADVETFRGYLAAADMAVQLRTLSRGETSGTVLDCMNYGLPTIVNANGSMADLPPEGVWRLPDEFSDAQLIQALQTLYADESTRVALGATARQLIETVHSPARCASLYADAIERFVARGKADQQRLVAALAPLGAHPSRDALQALASRLEPSQPAIHQPQLLLDITATCRLDRQTGIERVARALTLALLANPPAGIRVEPVYLSDRGGRWHYRYACQYTAHLLGLPAGTSDYAVDACAGDRLIALDISGDSFVAATREGLFERMRADGVSTRMLVHDLLPVTRPELFPARAQEHFHAWLQAVVRLDGAVCVTRTVADELRYWMRIEARWRLDQFRIDYSHHGADLTSSAPSSGLPAEAEALVQRLSQAPSILMVGTLEPRKGYPQALAAFDELWARGVEVNLVIVGREGWRELPDAERRSIPALVRTLREHAQLGRRLFWLDGISDEYLERVYGCCRGLLAASEDEGFGLPLIEAAQHGLPILARDIPVFREVAGEHARFFQADEPIALAQAMQDWIADGFTPASRRLPWLTWKQSAANLASILAEQGC</sequence>
<dbReference type="PANTHER" id="PTHR46401">
    <property type="entry name" value="GLYCOSYLTRANSFERASE WBBK-RELATED"/>
    <property type="match status" value="1"/>
</dbReference>
<dbReference type="CDD" id="cd02440">
    <property type="entry name" value="AdoMet_MTases"/>
    <property type="match status" value="1"/>
</dbReference>